<evidence type="ECO:0000313" key="2">
    <source>
        <dbReference type="Proteomes" id="UP000280955"/>
    </source>
</evidence>
<accession>A0ABX9SQP6</accession>
<dbReference type="EMBL" id="RBLJ01000001">
    <property type="protein sequence ID" value="RKS65786.1"/>
    <property type="molecule type" value="Genomic_DNA"/>
</dbReference>
<gene>
    <name evidence="1" type="ORF">BDD30_0055</name>
</gene>
<dbReference type="RefSeq" id="WP_015834371.1">
    <property type="nucleotide sequence ID" value="NC_012962.1"/>
</dbReference>
<proteinExistence type="predicted"/>
<reference evidence="1 2" key="1">
    <citation type="submission" date="2018-10" db="EMBL/GenBank/DDBJ databases">
        <title>Genomic Encyclopedia of Archaeal and Bacterial Type Strains, Phase II (KMG-II): from individual species to whole genera.</title>
        <authorList>
            <person name="Goeker M."/>
        </authorList>
    </citation>
    <scope>NUCLEOTIDE SEQUENCE [LARGE SCALE GENOMIC DNA]</scope>
    <source>
        <strain evidence="1 2">DSM 15149</strain>
    </source>
</reference>
<evidence type="ECO:0008006" key="3">
    <source>
        <dbReference type="Google" id="ProtNLM"/>
    </source>
</evidence>
<keyword evidence="2" id="KW-1185">Reference proteome</keyword>
<organism evidence="1 2">
    <name type="scientific">Photorhabdus asymbiotica</name>
    <dbReference type="NCBI Taxonomy" id="291112"/>
    <lineage>
        <taxon>Bacteria</taxon>
        <taxon>Pseudomonadati</taxon>
        <taxon>Pseudomonadota</taxon>
        <taxon>Gammaproteobacteria</taxon>
        <taxon>Enterobacterales</taxon>
        <taxon>Morganellaceae</taxon>
        <taxon>Photorhabdus</taxon>
    </lineage>
</organism>
<dbReference type="Proteomes" id="UP000280955">
    <property type="component" value="Unassembled WGS sequence"/>
</dbReference>
<comment type="caution">
    <text evidence="1">The sequence shown here is derived from an EMBL/GenBank/DDBJ whole genome shotgun (WGS) entry which is preliminary data.</text>
</comment>
<name>A0ABX9SQP6_9GAMM</name>
<sequence length="782" mass="87116">MCTQKNVLDRLKDRNITLGWDVVVAYNQESVNKLLKQQYVEKVYSNEHFVFKDWHDDNKTKFIEGLTVGAPLVSFEEASLSDANVKVTLNFLSGRWRVIQANTGTPIEWKEIVPGSGYKAELVVPLKSITGSVSKKDIILKFKDAVVKKINLFDNQEPDFINYFKQSISEGNYTLGQLVTDSTPGLIPAEFHIRTQPHPKTRERGSQYVGNGAVLLFIKTQYGGSGTLPVNDFDWLIPDDHTSALVISSKTMMGQILPKQYKDKLPGDPQFSPPKRVNDKQDSAYYITITDGGFDGNSPIEKSWLRSDYSNGIWTGERGNAIIGEKGKRIPPRFPYQNFVIKPHGESLFQGWENKINYTQKCARYFRHHSNSITFEDTALMDLSIGGQGSINCQIDGEHFYLKSDDFSPNVSYEPTSFWDKFIGGVDANVKDEFRDELAQQAEAKLKQVFNIELPEISLFSIKHLLFPGMDVMQLKQGYFPGDLIIFGDISPKLTTIQVAPLEAMVALKENQKFTVVPENKNVSWKLDHNSEAINDPGNIDDKGIYTAPGRIRSGSEVIKVTATDGDGNQASAALTLVPSSVALTPSFAFISEADKKPILLLANVLDGKAVTWNVESCTGSQCGSVDQNGLYTPPAGRFNDGFTFASITATAKDGSQARTIICLMASMPGHGFYKVEPNLRLNVKVGEEIIFKAQADSYNGDPDTWEIFPPRGKLSEPEFEPNNDPETNDTIFGHYKVTYTAPTNVTSPELLVVHVWEKNRHNEKNKGKAGYALIEIIPDDK</sequence>
<protein>
    <recommendedName>
        <fullName evidence="3">HYR domain-containing protein</fullName>
    </recommendedName>
</protein>
<evidence type="ECO:0000313" key="1">
    <source>
        <dbReference type="EMBL" id="RKS65786.1"/>
    </source>
</evidence>